<dbReference type="Gene3D" id="1.10.10.10">
    <property type="entry name" value="Winged helix-like DNA-binding domain superfamily/Winged helix DNA-binding domain"/>
    <property type="match status" value="1"/>
</dbReference>
<dbReference type="EMBL" id="JACAQE010000001">
    <property type="protein sequence ID" value="NWC13050.1"/>
    <property type="molecule type" value="Genomic_DNA"/>
</dbReference>
<feature type="compositionally biased region" description="Polar residues" evidence="1">
    <location>
        <begin position="412"/>
        <end position="422"/>
    </location>
</feature>
<feature type="compositionally biased region" description="Basic and acidic residues" evidence="1">
    <location>
        <begin position="380"/>
        <end position="395"/>
    </location>
</feature>
<evidence type="ECO:0000313" key="5">
    <source>
        <dbReference type="Proteomes" id="UP000517547"/>
    </source>
</evidence>
<organism evidence="4 5">
    <name type="scientific">Pseudomonas gingeri</name>
    <dbReference type="NCBI Taxonomy" id="117681"/>
    <lineage>
        <taxon>Bacteria</taxon>
        <taxon>Pseudomonadati</taxon>
        <taxon>Pseudomonadota</taxon>
        <taxon>Gammaproteobacteria</taxon>
        <taxon>Pseudomonadales</taxon>
        <taxon>Pseudomonadaceae</taxon>
        <taxon>Pseudomonas</taxon>
    </lineage>
</organism>
<feature type="region of interest" description="Disordered" evidence="1">
    <location>
        <begin position="498"/>
        <end position="524"/>
    </location>
</feature>
<dbReference type="Proteomes" id="UP000517547">
    <property type="component" value="Unassembled WGS sequence"/>
</dbReference>
<dbReference type="Gene3D" id="1.10.3210.40">
    <property type="match status" value="1"/>
</dbReference>
<dbReference type="SUPFAM" id="SSF109604">
    <property type="entry name" value="HD-domain/PDEase-like"/>
    <property type="match status" value="1"/>
</dbReference>
<dbReference type="InterPro" id="IPR036390">
    <property type="entry name" value="WH_DNA-bd_sf"/>
</dbReference>
<comment type="caution">
    <text evidence="4">The sequence shown here is derived from an EMBL/GenBank/DDBJ whole genome shotgun (WGS) entry which is preliminary data.</text>
</comment>
<feature type="compositionally biased region" description="Basic and acidic residues" evidence="1">
    <location>
        <begin position="454"/>
        <end position="468"/>
    </location>
</feature>
<dbReference type="InterPro" id="IPR036388">
    <property type="entry name" value="WH-like_DNA-bd_sf"/>
</dbReference>
<gene>
    <name evidence="4" type="ORF">HX845_05340</name>
</gene>
<accession>A0A7Y7XVE5</accession>
<dbReference type="Gene3D" id="2.40.10.200">
    <property type="entry name" value="STY4665 C-terminal domain-like"/>
    <property type="match status" value="1"/>
</dbReference>
<protein>
    <submittedName>
        <fullName evidence="4">TraI domain-containing protein</fullName>
    </submittedName>
</protein>
<dbReference type="RefSeq" id="WP_103033083.1">
    <property type="nucleotide sequence ID" value="NZ_JACAQE010000001.1"/>
</dbReference>
<feature type="region of interest" description="Disordered" evidence="1">
    <location>
        <begin position="373"/>
        <end position="468"/>
    </location>
</feature>
<dbReference type="SUPFAM" id="SSF46785">
    <property type="entry name" value="Winged helix' DNA-binding domain"/>
    <property type="match status" value="1"/>
</dbReference>
<dbReference type="NCBIfam" id="NF041494">
    <property type="entry name" value="MobH"/>
    <property type="match status" value="1"/>
</dbReference>
<dbReference type="Pfam" id="PF07515">
    <property type="entry name" value="TraI_2_C"/>
    <property type="match status" value="1"/>
</dbReference>
<dbReference type="InterPro" id="IPR011093">
    <property type="entry name" value="TraI_2_C"/>
</dbReference>
<evidence type="ECO:0000313" key="4">
    <source>
        <dbReference type="EMBL" id="NWC13050.1"/>
    </source>
</evidence>
<dbReference type="InterPro" id="IPR022391">
    <property type="entry name" value="ICE_relaxase_PFGI-1"/>
</dbReference>
<feature type="compositionally biased region" description="Polar residues" evidence="1">
    <location>
        <begin position="511"/>
        <end position="524"/>
    </location>
</feature>
<sequence length="652" mass="73330">MLWRWLLKKPAVPPTPNKGELPAEYFQPQSASELLCTPRREKLMGQIWQRTSLSRQQFEELYRVPIERYAELVQQLPASENHHHAYPGGMLDHGLEIMVYALKLRQSHLLPIGAGAEAQAAQTEAWTVAIAYAALLHDIGKIIVDVEVELSNGTPWHPWMGPLNRPYRFRYVKDRTYKLHGASAGLLFTQILPHTTLNWLITYREPWSALTYVMAGQYEHAGLLGELVIQADQASVAKELGGNPTKALAAPKSSLQRRLIEGLRYLVCEQLKLNQARASDGWLTEDALWLVSKTVAEKLRAHLLSQGAEGIPSSNPILFNILQDNSIIQVNPEGQAIWTATIQNGKWKKTLTFLKVAPALIWEKAERPPAFTGSVTVEVTTEKNEEGEPTGHAETTRATTAELSPPEPPPNWDTSPHWPQSHAQEEMAFETPPHYITDVPDHDDHAPQWAHKAPQHDTHHDSYHDTDSHADQVPAYVPAHSMRPSEDVLKPQAKLVHESAVTPALPKRKTTPTTARSSPSNTPTEALGKAFIQWLRKGILTNRITVNNATAKVHSVAGTAFLISPGIFQCYTDEHPEVARAAKLQGTTDWRWLQRCFEKLGVHHRSEADENIWICEIQGPRKTRNIKGYLLKDPLLVFTEVPYDNPYLRMKE</sequence>
<evidence type="ECO:0000259" key="2">
    <source>
        <dbReference type="Pfam" id="PF07514"/>
    </source>
</evidence>
<reference evidence="4 5" key="1">
    <citation type="submission" date="2020-04" db="EMBL/GenBank/DDBJ databases">
        <title>Molecular characterization of pseudomonads from Agaricus bisporus reveal novel blotch 2 pathogens in Western Europe.</title>
        <authorList>
            <person name="Taparia T."/>
            <person name="Krijger M."/>
            <person name="Haynes E."/>
            <person name="Elpinstone J.G."/>
            <person name="Noble R."/>
            <person name="Van Der Wolf J."/>
        </authorList>
    </citation>
    <scope>NUCLEOTIDE SEQUENCE [LARGE SCALE GENOMIC DNA]</scope>
    <source>
        <strain evidence="4 5">IPO3738</strain>
    </source>
</reference>
<evidence type="ECO:0000256" key="1">
    <source>
        <dbReference type="SAM" id="MobiDB-lite"/>
    </source>
</evidence>
<dbReference type="InterPro" id="IPR011119">
    <property type="entry name" value="Unchr_helicase_relaxase_TraI"/>
</dbReference>
<name>A0A7Y7XVE5_9PSED</name>
<evidence type="ECO:0000259" key="3">
    <source>
        <dbReference type="Pfam" id="PF07515"/>
    </source>
</evidence>
<dbReference type="Pfam" id="PF07514">
    <property type="entry name" value="TraI_2"/>
    <property type="match status" value="1"/>
</dbReference>
<feature type="domain" description="Putative conjugal transfer nickase/helicase TraI C-terminal" evidence="3">
    <location>
        <begin position="527"/>
        <end position="649"/>
    </location>
</feature>
<proteinExistence type="predicted"/>
<dbReference type="NCBIfam" id="TIGR03760">
    <property type="entry name" value="ICE_TraI_Pfluor"/>
    <property type="match status" value="1"/>
</dbReference>
<dbReference type="AlphaFoldDB" id="A0A7Y7XVE5"/>
<feature type="domain" description="Uncharacterised" evidence="2">
    <location>
        <begin position="27"/>
        <end position="337"/>
    </location>
</feature>